<proteinExistence type="predicted"/>
<evidence type="ECO:0000313" key="3">
    <source>
        <dbReference type="Proteomes" id="UP000503462"/>
    </source>
</evidence>
<dbReference type="Gene3D" id="3.30.160.20">
    <property type="match status" value="1"/>
</dbReference>
<reference evidence="2 3" key="1">
    <citation type="journal article" date="2016" name="Sci. Rep.">
        <title>Peltaster fructicola genome reveals evolution from an invasive phytopathogen to an ectophytic parasite.</title>
        <authorList>
            <person name="Xu C."/>
            <person name="Chen H."/>
            <person name="Gleason M.L."/>
            <person name="Xu J.R."/>
            <person name="Liu H."/>
            <person name="Zhang R."/>
            <person name="Sun G."/>
        </authorList>
    </citation>
    <scope>NUCLEOTIDE SEQUENCE [LARGE SCALE GENOMIC DNA]</scope>
    <source>
        <strain evidence="2 3">LNHT1506</strain>
    </source>
</reference>
<accession>A0A6H0XXS1</accession>
<gene>
    <name evidence="2" type="ORF">AMS68_004972</name>
</gene>
<name>A0A6H0XXS1_9PEZI</name>
<dbReference type="EMBL" id="CP051141">
    <property type="protein sequence ID" value="QIW99454.1"/>
    <property type="molecule type" value="Genomic_DNA"/>
</dbReference>
<dbReference type="Proteomes" id="UP000503462">
    <property type="component" value="Chromosome 3"/>
</dbReference>
<feature type="compositionally biased region" description="Polar residues" evidence="1">
    <location>
        <begin position="107"/>
        <end position="123"/>
    </location>
</feature>
<dbReference type="OrthoDB" id="5274873at2759"/>
<evidence type="ECO:0000256" key="1">
    <source>
        <dbReference type="SAM" id="MobiDB-lite"/>
    </source>
</evidence>
<keyword evidence="3" id="KW-1185">Reference proteome</keyword>
<organism evidence="2 3">
    <name type="scientific">Peltaster fructicola</name>
    <dbReference type="NCBI Taxonomy" id="286661"/>
    <lineage>
        <taxon>Eukaryota</taxon>
        <taxon>Fungi</taxon>
        <taxon>Dikarya</taxon>
        <taxon>Ascomycota</taxon>
        <taxon>Pezizomycotina</taxon>
        <taxon>Dothideomycetes</taxon>
        <taxon>Dothideomycetes incertae sedis</taxon>
        <taxon>Peltaster</taxon>
    </lineage>
</organism>
<dbReference type="AlphaFoldDB" id="A0A6H0XXS1"/>
<feature type="region of interest" description="Disordered" evidence="1">
    <location>
        <begin position="93"/>
        <end position="159"/>
    </location>
</feature>
<dbReference type="SUPFAM" id="SSF54768">
    <property type="entry name" value="dsRNA-binding domain-like"/>
    <property type="match status" value="1"/>
</dbReference>
<protein>
    <recommendedName>
        <fullName evidence="4">DRBM domain-containing protein</fullName>
    </recommendedName>
</protein>
<evidence type="ECO:0000313" key="2">
    <source>
        <dbReference type="EMBL" id="QIW99454.1"/>
    </source>
</evidence>
<evidence type="ECO:0008006" key="4">
    <source>
        <dbReference type="Google" id="ProtNLM"/>
    </source>
</evidence>
<sequence>MFYSMYLLGLCERRRWPEPLYEPYVTRLGYCCKVRVNNREYVTDVTYKTEAQALENAAQQAFMICRNFSANDGMYPGQRPGQTMASGTVQGLPVAIGSGRRNKRNSDSSVDSQYYEGSSSGGNSPKGYSGGNSPQGYSGGFDQPVRQTVPAMPRPMHKSRADSNAYMCMCKRGPVSQYALCTTCAAQRGWTAPSRMNTR</sequence>